<feature type="region of interest" description="Disordered" evidence="1">
    <location>
        <begin position="1"/>
        <end position="21"/>
    </location>
</feature>
<name>A0A1F7ZHX1_9EURO</name>
<evidence type="ECO:0000313" key="2">
    <source>
        <dbReference type="EMBL" id="OGM39124.1"/>
    </source>
</evidence>
<dbReference type="AlphaFoldDB" id="A0A1F7ZHX1"/>
<keyword evidence="3" id="KW-1185">Reference proteome</keyword>
<accession>A0A1F7ZHX1</accession>
<evidence type="ECO:0008006" key="4">
    <source>
        <dbReference type="Google" id="ProtNLM"/>
    </source>
</evidence>
<evidence type="ECO:0000313" key="3">
    <source>
        <dbReference type="Proteomes" id="UP000179179"/>
    </source>
</evidence>
<reference evidence="2 3" key="1">
    <citation type="journal article" date="2016" name="Genome Biol. Evol.">
        <title>Draft genome sequence of an aflatoxigenic Aspergillus species, A. bombycis.</title>
        <authorList>
            <person name="Moore G.G."/>
            <person name="Mack B.M."/>
            <person name="Beltz S.B."/>
            <person name="Gilbert M.K."/>
        </authorList>
    </citation>
    <scope>NUCLEOTIDE SEQUENCE [LARGE SCALE GENOMIC DNA]</scope>
    <source>
        <strain evidence="3">NRRL 26010</strain>
    </source>
</reference>
<sequence length="55" mass="6021">MRSFGTEISGNRRPNSELSSESRAAIISALENQASPTQLAKQFGKGKAYKAQPFY</sequence>
<dbReference type="OrthoDB" id="5151590at2759"/>
<dbReference type="Proteomes" id="UP000179179">
    <property type="component" value="Unassembled WGS sequence"/>
</dbReference>
<evidence type="ECO:0000256" key="1">
    <source>
        <dbReference type="SAM" id="MobiDB-lite"/>
    </source>
</evidence>
<organism evidence="2 3">
    <name type="scientific">Aspergillus bombycis</name>
    <dbReference type="NCBI Taxonomy" id="109264"/>
    <lineage>
        <taxon>Eukaryota</taxon>
        <taxon>Fungi</taxon>
        <taxon>Dikarya</taxon>
        <taxon>Ascomycota</taxon>
        <taxon>Pezizomycotina</taxon>
        <taxon>Eurotiomycetes</taxon>
        <taxon>Eurotiomycetidae</taxon>
        <taxon>Eurotiales</taxon>
        <taxon>Aspergillaceae</taxon>
        <taxon>Aspergillus</taxon>
    </lineage>
</organism>
<comment type="caution">
    <text evidence="2">The sequence shown here is derived from an EMBL/GenBank/DDBJ whole genome shotgun (WGS) entry which is preliminary data.</text>
</comment>
<proteinExistence type="predicted"/>
<dbReference type="GeneID" id="34455645"/>
<gene>
    <name evidence="2" type="ORF">ABOM_012258</name>
</gene>
<protein>
    <recommendedName>
        <fullName evidence="4">HTH psq-type domain-containing protein</fullName>
    </recommendedName>
</protein>
<dbReference type="RefSeq" id="XP_022382843.1">
    <property type="nucleotide sequence ID" value="XM_022539383.1"/>
</dbReference>
<dbReference type="EMBL" id="LYCR01000366">
    <property type="protein sequence ID" value="OGM39124.1"/>
    <property type="molecule type" value="Genomic_DNA"/>
</dbReference>